<evidence type="ECO:0000313" key="3">
    <source>
        <dbReference type="Proteomes" id="UP000291591"/>
    </source>
</evidence>
<gene>
    <name evidence="2" type="ORF">EV383_2354</name>
</gene>
<comment type="caution">
    <text evidence="2">The sequence shown here is derived from an EMBL/GenBank/DDBJ whole genome shotgun (WGS) entry which is preliminary data.</text>
</comment>
<proteinExistence type="predicted"/>
<dbReference type="AlphaFoldDB" id="A0A4Q7UWU9"/>
<dbReference type="Proteomes" id="UP000291591">
    <property type="component" value="Unassembled WGS sequence"/>
</dbReference>
<feature type="region of interest" description="Disordered" evidence="1">
    <location>
        <begin position="1"/>
        <end position="40"/>
    </location>
</feature>
<protein>
    <submittedName>
        <fullName evidence="2">Uncharacterized protein</fullName>
    </submittedName>
</protein>
<evidence type="ECO:0000313" key="2">
    <source>
        <dbReference type="EMBL" id="RZT85488.1"/>
    </source>
</evidence>
<dbReference type="EMBL" id="SHKL01000001">
    <property type="protein sequence ID" value="RZT85488.1"/>
    <property type="molecule type" value="Genomic_DNA"/>
</dbReference>
<sequence length="40" mass="4276">MSESSTEYADPGWPHEPSEAARANGPWAPIDVHTPARDAA</sequence>
<accession>A0A4Q7UWU9</accession>
<name>A0A4Q7UWU9_PSEST</name>
<reference evidence="2 3" key="1">
    <citation type="submission" date="2019-02" db="EMBL/GenBank/DDBJ databases">
        <title>Sequencing the genomes of 1000 actinobacteria strains.</title>
        <authorList>
            <person name="Klenk H.-P."/>
        </authorList>
    </citation>
    <scope>NUCLEOTIDE SEQUENCE [LARGE SCALE GENOMIC DNA]</scope>
    <source>
        <strain evidence="2 3">DSM 45779</strain>
    </source>
</reference>
<evidence type="ECO:0000256" key="1">
    <source>
        <dbReference type="SAM" id="MobiDB-lite"/>
    </source>
</evidence>
<keyword evidence="3" id="KW-1185">Reference proteome</keyword>
<organism evidence="2 3">
    <name type="scientific">Pseudonocardia sediminis</name>
    <dbReference type="NCBI Taxonomy" id="1397368"/>
    <lineage>
        <taxon>Bacteria</taxon>
        <taxon>Bacillati</taxon>
        <taxon>Actinomycetota</taxon>
        <taxon>Actinomycetes</taxon>
        <taxon>Pseudonocardiales</taxon>
        <taxon>Pseudonocardiaceae</taxon>
        <taxon>Pseudonocardia</taxon>
    </lineage>
</organism>
<dbReference type="RefSeq" id="WP_278044828.1">
    <property type="nucleotide sequence ID" value="NZ_SHKL01000001.1"/>
</dbReference>